<dbReference type="Pfam" id="PF05593">
    <property type="entry name" value="RHS_repeat"/>
    <property type="match status" value="2"/>
</dbReference>
<sequence length="1479" mass="157709">MIGYSALTLLELQNWNVGAAMTITTLIKKRGLRSAMSSLAFFAATSLATPALSQIPQDPDGRYDTKFRGVDLNLGHFAETATDISIGANGDTLEFSRMYRSGRRADVQAVNVGESHGSQSIFIQCWGANYSDQPGTGYPLCRGQGMSVLIAGEWYPFNRVSGTFVPFYTDGSTLTESDTGLVFSTANGVTYNFTKASSNWCGMGTCLLVSSIKRPNGNIISYSYEVAFNRSGGWPAQRRLTQVIDSYGNGLNFSYVSPAGGTAGSTPTLAFTKKVTIASVAAFNSACNGNASEGCTTGTLPSVNYAYTDMSDSQPLRLDSVSKGGLTFNLTWSGQSLVSTALSGQSPAYTNTYVSGRVTEQLDQGGRKWLFTRSFSGSATTKTEVSDPANNKTTFNYITTRLSPSSVQDAADKITSYEYFDTGLVKKVTFPEQNSLEFTYDARGNLTKRQAISKTPGTPANIVTEWDFEDTCTSIVKCNKPIWSKDANLQQTDYEYDGVTGQIKSVTLPEPASGAGRPQTRYGYTNYQAYWNVGGTISPSGKPVSMLTSISSCSTGSAPSCVGSASESRTTMNYGPQTVGTANNLALVSATSLAGDSSISASTSYVYDIAGNIMKVDGPLSGSADTVRFFYDIAQRQTGEIGPDPDGAGALLNRAVRYTYGTNGLVSTIESGTTTGQTATAWAGFAPLNTVTLNYNSGADLIKQTYTAGGQRYSVQQFSYDNVGRLECTASRMTSSAWDSLPTSTSAACQQPTTPPSTPDRILRTQYDAVGRVSVQQSAYGVTTANGFPATLQRNEATNTYTDNGRLASVSDAKGNKTTYQYDGYDRLLKTCYPAAGITGCTSATDYVQSSYDPNGNVTNLRLRDGQNIAFSYDNLNRLTFKNLPGSEPDVTYGYDLLGRMTSASQSGNVLSFTYDALNRNRKQIGPQGEMKYDYDAANRRTRMEWPDGFYVNYDWDLTNAVTAVRENGATSGVGLLATYGYDNLGRRTSVSRGNGTSTSYGYNPGSQLTSLAQNLAGTANDQTLGFSYNVASQIISRTSSNDGYAFTQQYNANRTYAANILNQYTTAGNASPTYDGRGNLIANQGKSYSYSSENYMLTAPGVTMSYDPLGRLYQSTGSSTLRRAYDGIALAAEYNTSNAMQRRYVSAPGLDEPLVWYEGSGTTDRRWYHADERGSIIAISNGSGATIATNRYDEWGNPQTSNVGAFQYTGQIWFSDLNLYYYKARMYDARLGRFMQTDPIGYADSMNLYAYVANDPLNWADPLGLQGCPANDPYCVDTTVEIPGSNGGSNSNGNYGGYYGPSPGQQDFGGGAALTAILRNLRRPPANLAKGPIFGETPQKMEPCSGAQKAGQWLGDNVGKVGSLATNLGLTATTAGGGLFLAGMGQIGRGNFVGGLRTGMLGFIAMEKGAELTGVGGLITAGGGVISAVSGSGKPATVEGLTRLSTSLLPSGPIKDFASEAISKGLDAVIPDIRSCAP</sequence>
<organism evidence="1 2">
    <name type="scientific">Sphingobium scionense</name>
    <dbReference type="NCBI Taxonomy" id="1404341"/>
    <lineage>
        <taxon>Bacteria</taxon>
        <taxon>Pseudomonadati</taxon>
        <taxon>Pseudomonadota</taxon>
        <taxon>Alphaproteobacteria</taxon>
        <taxon>Sphingomonadales</taxon>
        <taxon>Sphingomonadaceae</taxon>
        <taxon>Sphingobium</taxon>
    </lineage>
</organism>
<comment type="caution">
    <text evidence="1">The sequence shown here is derived from an EMBL/GenBank/DDBJ whole genome shotgun (WGS) entry which is preliminary data.</text>
</comment>
<dbReference type="InterPro" id="IPR031325">
    <property type="entry name" value="RHS_repeat"/>
</dbReference>
<accession>A0A7W6PYT5</accession>
<keyword evidence="2" id="KW-1185">Reference proteome</keyword>
<dbReference type="InterPro" id="IPR050708">
    <property type="entry name" value="T6SS_VgrG/RHS"/>
</dbReference>
<dbReference type="InterPro" id="IPR006530">
    <property type="entry name" value="YD"/>
</dbReference>
<dbReference type="RefSeq" id="WP_188083968.1">
    <property type="nucleotide sequence ID" value="NZ_JACIEU010000023.1"/>
</dbReference>
<evidence type="ECO:0000313" key="2">
    <source>
        <dbReference type="Proteomes" id="UP000590524"/>
    </source>
</evidence>
<reference evidence="1 2" key="1">
    <citation type="submission" date="2020-08" db="EMBL/GenBank/DDBJ databases">
        <title>Genomic Encyclopedia of Type Strains, Phase IV (KMG-IV): sequencing the most valuable type-strain genomes for metagenomic binning, comparative biology and taxonomic classification.</title>
        <authorList>
            <person name="Goeker M."/>
        </authorList>
    </citation>
    <scope>NUCLEOTIDE SEQUENCE [LARGE SCALE GENOMIC DNA]</scope>
    <source>
        <strain evidence="1 2">DSM 19371</strain>
    </source>
</reference>
<dbReference type="NCBIfam" id="TIGR03696">
    <property type="entry name" value="Rhs_assc_core"/>
    <property type="match status" value="1"/>
</dbReference>
<dbReference type="Proteomes" id="UP000590524">
    <property type="component" value="Unassembled WGS sequence"/>
</dbReference>
<dbReference type="NCBIfam" id="TIGR01643">
    <property type="entry name" value="YD_repeat_2x"/>
    <property type="match status" value="2"/>
</dbReference>
<dbReference type="InterPro" id="IPR022385">
    <property type="entry name" value="Rhs_assc_core"/>
</dbReference>
<dbReference type="Gene3D" id="2.180.10.10">
    <property type="entry name" value="RHS repeat-associated core"/>
    <property type="match status" value="3"/>
</dbReference>
<proteinExistence type="predicted"/>
<name>A0A7W6PYT5_9SPHN</name>
<dbReference type="PANTHER" id="PTHR32305">
    <property type="match status" value="1"/>
</dbReference>
<gene>
    <name evidence="1" type="ORF">GGQ90_004434</name>
</gene>
<evidence type="ECO:0000313" key="1">
    <source>
        <dbReference type="EMBL" id="MBB4150627.1"/>
    </source>
</evidence>
<dbReference type="PANTHER" id="PTHR32305:SF15">
    <property type="entry name" value="PROTEIN RHSA-RELATED"/>
    <property type="match status" value="1"/>
</dbReference>
<dbReference type="EMBL" id="JACIEU010000023">
    <property type="protein sequence ID" value="MBB4150627.1"/>
    <property type="molecule type" value="Genomic_DNA"/>
</dbReference>
<protein>
    <submittedName>
        <fullName evidence="1">RHS repeat-associated protein</fullName>
    </submittedName>
</protein>